<feature type="transmembrane region" description="Helical" evidence="7">
    <location>
        <begin position="245"/>
        <end position="266"/>
    </location>
</feature>
<feature type="transmembrane region" description="Helical" evidence="7">
    <location>
        <begin position="363"/>
        <end position="383"/>
    </location>
</feature>
<dbReference type="EMBL" id="LC090204">
    <property type="protein sequence ID" value="BAX07667.1"/>
    <property type="molecule type" value="Genomic_DNA"/>
</dbReference>
<feature type="transmembrane region" description="Helical" evidence="7">
    <location>
        <begin position="12"/>
        <end position="28"/>
    </location>
</feature>
<comment type="subcellular location">
    <subcellularLocation>
        <location evidence="1">Cell membrane</location>
        <topology evidence="1">Multi-pass membrane protein</topology>
    </subcellularLocation>
</comment>
<evidence type="ECO:0000256" key="4">
    <source>
        <dbReference type="ARBA" id="ARBA00022692"/>
    </source>
</evidence>
<proteinExistence type="predicted"/>
<evidence type="ECO:0000256" key="5">
    <source>
        <dbReference type="ARBA" id="ARBA00022989"/>
    </source>
</evidence>
<evidence type="ECO:0000256" key="1">
    <source>
        <dbReference type="ARBA" id="ARBA00004651"/>
    </source>
</evidence>
<dbReference type="PANTHER" id="PTHR43414">
    <property type="entry name" value="MULTIDRUG RESISTANCE PROTEIN MDTG"/>
    <property type="match status" value="1"/>
</dbReference>
<keyword evidence="5 7" id="KW-1133">Transmembrane helix</keyword>
<evidence type="ECO:0000313" key="8">
    <source>
        <dbReference type="EMBL" id="BAX07667.1"/>
    </source>
</evidence>
<keyword evidence="6 7" id="KW-0472">Membrane</keyword>
<dbReference type="InterPro" id="IPR036259">
    <property type="entry name" value="MFS_trans_sf"/>
</dbReference>
<feature type="transmembrane region" description="Helical" evidence="7">
    <location>
        <begin position="306"/>
        <end position="326"/>
    </location>
</feature>
<feature type="transmembrane region" description="Helical" evidence="7">
    <location>
        <begin position="102"/>
        <end position="123"/>
    </location>
</feature>
<evidence type="ECO:0000256" key="6">
    <source>
        <dbReference type="ARBA" id="ARBA00023136"/>
    </source>
</evidence>
<evidence type="ECO:0000256" key="3">
    <source>
        <dbReference type="ARBA" id="ARBA00022475"/>
    </source>
</evidence>
<feature type="transmembrane region" description="Helical" evidence="7">
    <location>
        <begin position="75"/>
        <end position="96"/>
    </location>
</feature>
<keyword evidence="2" id="KW-0813">Transport</keyword>
<dbReference type="AlphaFoldDB" id="A0A1V1G255"/>
<evidence type="ECO:0000256" key="7">
    <source>
        <dbReference type="SAM" id="Phobius"/>
    </source>
</evidence>
<dbReference type="GO" id="GO:0022857">
    <property type="term" value="F:transmembrane transporter activity"/>
    <property type="evidence" value="ECO:0007669"/>
    <property type="project" value="InterPro"/>
</dbReference>
<dbReference type="SUPFAM" id="SSF103473">
    <property type="entry name" value="MFS general substrate transporter"/>
    <property type="match status" value="1"/>
</dbReference>
<feature type="transmembrane region" description="Helical" evidence="7">
    <location>
        <begin position="163"/>
        <end position="184"/>
    </location>
</feature>
<feature type="transmembrane region" description="Helical" evidence="7">
    <location>
        <begin position="338"/>
        <end position="357"/>
    </location>
</feature>
<feature type="transmembrane region" description="Helical" evidence="7">
    <location>
        <begin position="135"/>
        <end position="157"/>
    </location>
</feature>
<feature type="transmembrane region" description="Helical" evidence="7">
    <location>
        <begin position="211"/>
        <end position="233"/>
    </location>
</feature>
<accession>A0A1V1G255</accession>
<evidence type="ECO:0000256" key="2">
    <source>
        <dbReference type="ARBA" id="ARBA00022448"/>
    </source>
</evidence>
<keyword evidence="4 7" id="KW-0812">Transmembrane</keyword>
<dbReference type="Pfam" id="PF07690">
    <property type="entry name" value="MFS_1"/>
    <property type="match status" value="1"/>
</dbReference>
<dbReference type="GO" id="GO:0005886">
    <property type="term" value="C:plasma membrane"/>
    <property type="evidence" value="ECO:0007669"/>
    <property type="project" value="UniProtKB-SubCell"/>
</dbReference>
<reference evidence="8" key="1">
    <citation type="submission" date="2015-10" db="EMBL/GenBank/DDBJ databases">
        <title>Cloning and Heterologous Expression of the Bisucaberin B Biosynthetic Gene Cluster from a Marine Bacterium Tenacibaculum mesophilum.</title>
        <authorList>
            <person name="Fujita M.J."/>
        </authorList>
    </citation>
    <scope>NUCLEOTIDE SEQUENCE</scope>
    <source>
        <strain evidence="8">PS-1</strain>
    </source>
</reference>
<dbReference type="PANTHER" id="PTHR43414:SF1">
    <property type="entry name" value="PEPTIDE PERMEASE"/>
    <property type="match status" value="1"/>
</dbReference>
<feature type="transmembrane region" description="Helical" evidence="7">
    <location>
        <begin position="278"/>
        <end position="294"/>
    </location>
</feature>
<protein>
    <submittedName>
        <fullName evidence="8">MFS transporter</fullName>
    </submittedName>
</protein>
<keyword evidence="3" id="KW-1003">Cell membrane</keyword>
<dbReference type="Gene3D" id="1.20.1250.20">
    <property type="entry name" value="MFS general substrate transporter like domains"/>
    <property type="match status" value="2"/>
</dbReference>
<sequence>MSLHKGMKLKTFLIVMTLVAVVSDYLLHPFYPQFFELRFGMTNPKNVGYYFAAICFMVMIAFPFWAYISKKISELNILVYTQAVAGVLALYCYYTTSYINFWVVSLIMVLFKGSYLLVYPYILKIITKEEHPSTIGLLSVVVHLGGILGAVLGGITVDYINPSSIFLIMAAGDFIQMAMSGYLLKSKKYATDLIISEESTATDKKIIPKGFILKLGLITLILYFSDFLIRPFFSSYWESFSTYKSKLVSGTIYAIPGFVALVALWINNKRKSKGHEGIINALFIGLIGLTLQGIPNESVVVLGRIIYGWAIFQGVVKFDILLFELSTPESYSVDYSKIHFFQNLGVLLASLNVGVIVDSFDLRMPFIIALGGFTLTLVLYFIVFKSVRKVHKQLAKT</sequence>
<dbReference type="InterPro" id="IPR011701">
    <property type="entry name" value="MFS"/>
</dbReference>
<feature type="transmembrane region" description="Helical" evidence="7">
    <location>
        <begin position="48"/>
        <end position="68"/>
    </location>
</feature>
<gene>
    <name evidence="8" type="primary">bsbE</name>
</gene>
<organism evidence="8">
    <name type="scientific">Tenacibaculum mesophilum</name>
    <dbReference type="NCBI Taxonomy" id="104268"/>
    <lineage>
        <taxon>Bacteria</taxon>
        <taxon>Pseudomonadati</taxon>
        <taxon>Bacteroidota</taxon>
        <taxon>Flavobacteriia</taxon>
        <taxon>Flavobacteriales</taxon>
        <taxon>Flavobacteriaceae</taxon>
        <taxon>Tenacibaculum</taxon>
    </lineage>
</organism>
<name>A0A1V1G255_9FLAO</name>